<organism evidence="1 2">
    <name type="scientific">Dorea formicigenerans</name>
    <dbReference type="NCBI Taxonomy" id="39486"/>
    <lineage>
        <taxon>Bacteria</taxon>
        <taxon>Bacillati</taxon>
        <taxon>Bacillota</taxon>
        <taxon>Clostridia</taxon>
        <taxon>Lachnospirales</taxon>
        <taxon>Lachnospiraceae</taxon>
        <taxon>Dorea</taxon>
    </lineage>
</organism>
<protein>
    <recommendedName>
        <fullName evidence="3">IS66 family insertion sequence element accessory protein TnpB</fullName>
    </recommendedName>
</protein>
<evidence type="ECO:0008006" key="3">
    <source>
        <dbReference type="Google" id="ProtNLM"/>
    </source>
</evidence>
<gene>
    <name evidence="1" type="ORF">DW860_03545</name>
</gene>
<name>A0A413YPW4_9FIRM</name>
<proteinExistence type="predicted"/>
<dbReference type="AlphaFoldDB" id="A0A413YPW4"/>
<accession>A0A413YPW4</accession>
<comment type="caution">
    <text evidence="1">The sequence shown here is derived from an EMBL/GenBank/DDBJ whole genome shotgun (WGS) entry which is preliminary data.</text>
</comment>
<evidence type="ECO:0000313" key="1">
    <source>
        <dbReference type="EMBL" id="RHC11117.1"/>
    </source>
</evidence>
<dbReference type="NCBIfam" id="NF047593">
    <property type="entry name" value="IS66_ISAeme5_TnpA"/>
    <property type="match status" value="1"/>
</dbReference>
<sequence length="130" mass="14479">MNAEQKLHQVHLQEWAIRFADQKASGLTVRQWCEQNSLSFHTYNYWKHLLKEEVVDQSLPNIVPLSLPVLSGSDSSSGTTASAFPSIRANRSIRSNNSNVKMLINGVSIEIDTAVSEEFLGKLIKAVCHA</sequence>
<evidence type="ECO:0000313" key="2">
    <source>
        <dbReference type="Proteomes" id="UP000284742"/>
    </source>
</evidence>
<dbReference type="Proteomes" id="UP000284742">
    <property type="component" value="Unassembled WGS sequence"/>
</dbReference>
<reference evidence="1 2" key="1">
    <citation type="submission" date="2018-08" db="EMBL/GenBank/DDBJ databases">
        <title>A genome reference for cultivated species of the human gut microbiota.</title>
        <authorList>
            <person name="Zou Y."/>
            <person name="Xue W."/>
            <person name="Luo G."/>
        </authorList>
    </citation>
    <scope>NUCLEOTIDE SEQUENCE [LARGE SCALE GENOMIC DNA]</scope>
    <source>
        <strain evidence="1 2">AM37-5</strain>
    </source>
</reference>
<dbReference type="EMBL" id="QSHK01000001">
    <property type="protein sequence ID" value="RHC11117.1"/>
    <property type="molecule type" value="Genomic_DNA"/>
</dbReference>
<dbReference type="RefSeq" id="WP_118358329.1">
    <property type="nucleotide sequence ID" value="NZ_QSHK01000001.1"/>
</dbReference>